<keyword evidence="1" id="KW-0472">Membrane</keyword>
<evidence type="ECO:0000313" key="3">
    <source>
        <dbReference type="Proteomes" id="UP000294847"/>
    </source>
</evidence>
<gene>
    <name evidence="2" type="ORF">PoMZ_11589</name>
</gene>
<accession>A0A4P7NKS5</accession>
<keyword evidence="1" id="KW-0812">Transmembrane</keyword>
<feature type="transmembrane region" description="Helical" evidence="1">
    <location>
        <begin position="51"/>
        <end position="71"/>
    </location>
</feature>
<keyword evidence="1" id="KW-1133">Transmembrane helix</keyword>
<dbReference type="AlphaFoldDB" id="A0A4P7NKS5"/>
<evidence type="ECO:0000256" key="1">
    <source>
        <dbReference type="SAM" id="Phobius"/>
    </source>
</evidence>
<evidence type="ECO:0000313" key="2">
    <source>
        <dbReference type="EMBL" id="QBZ62703.1"/>
    </source>
</evidence>
<sequence length="88" mass="10016">MLWAEVYDCSSEARKPRQLQREKEKPFCPLSDLNGADSIIRVGSNGNVSTVWSGVLNAYSAALAVLCKVWYRQSDDKRARIIDSFRDY</sequence>
<name>A0A4P7NKS5_PYROR</name>
<proteinExistence type="predicted"/>
<reference evidence="2 3" key="1">
    <citation type="journal article" date="2019" name="Mol. Biol. Evol.">
        <title>Blast fungal genomes show frequent chromosomal changes, gene gains and losses, and effector gene turnover.</title>
        <authorList>
            <person name="Gomez Luciano L.B."/>
            <person name="Jason Tsai I."/>
            <person name="Chuma I."/>
            <person name="Tosa Y."/>
            <person name="Chen Y.H."/>
            <person name="Li J.Y."/>
            <person name="Li M.Y."/>
            <person name="Jade Lu M.Y."/>
            <person name="Nakayashiki H."/>
            <person name="Li W.H."/>
        </authorList>
    </citation>
    <scope>NUCLEOTIDE SEQUENCE [LARGE SCALE GENOMIC DNA]</scope>
    <source>
        <strain evidence="2">MZ5-1-6</strain>
    </source>
</reference>
<dbReference type="Proteomes" id="UP000294847">
    <property type="component" value="Chromosome 5"/>
</dbReference>
<organism evidence="2 3">
    <name type="scientific">Pyricularia oryzae</name>
    <name type="common">Rice blast fungus</name>
    <name type="synonym">Magnaporthe oryzae</name>
    <dbReference type="NCBI Taxonomy" id="318829"/>
    <lineage>
        <taxon>Eukaryota</taxon>
        <taxon>Fungi</taxon>
        <taxon>Dikarya</taxon>
        <taxon>Ascomycota</taxon>
        <taxon>Pezizomycotina</taxon>
        <taxon>Sordariomycetes</taxon>
        <taxon>Sordariomycetidae</taxon>
        <taxon>Magnaporthales</taxon>
        <taxon>Pyriculariaceae</taxon>
        <taxon>Pyricularia</taxon>
    </lineage>
</organism>
<protein>
    <submittedName>
        <fullName evidence="2">Uncharacterized protein</fullName>
    </submittedName>
</protein>
<dbReference type="EMBL" id="CP034208">
    <property type="protein sequence ID" value="QBZ62703.1"/>
    <property type="molecule type" value="Genomic_DNA"/>
</dbReference>